<evidence type="ECO:0000256" key="1">
    <source>
        <dbReference type="SAM" id="MobiDB-lite"/>
    </source>
</evidence>
<dbReference type="RefSeq" id="WP_108950972.1">
    <property type="nucleotide sequence ID" value="NZ_CP022187.1"/>
</dbReference>
<dbReference type="InterPro" id="IPR043764">
    <property type="entry name" value="DUF5710"/>
</dbReference>
<proteinExistence type="predicted"/>
<dbReference type="EMBL" id="CP022187">
    <property type="protein sequence ID" value="AWI77273.1"/>
    <property type="molecule type" value="Genomic_DNA"/>
</dbReference>
<keyword evidence="4" id="KW-1185">Reference proteome</keyword>
<feature type="region of interest" description="Disordered" evidence="1">
    <location>
        <begin position="48"/>
        <end position="68"/>
    </location>
</feature>
<evidence type="ECO:0000259" key="2">
    <source>
        <dbReference type="Pfam" id="PF18974"/>
    </source>
</evidence>
<sequence>MRTNLQVPFAEKDEAKQLGARWDPKGRVWYVKDAADLTPFARWLTTSAQQSKPASGAKPAARGHTQSFPEHNTGAGFFVLACDCLPWEGCAKCQEVVKNHGWGA</sequence>
<protein>
    <recommendedName>
        <fullName evidence="2">DUF5710 domain-containing protein</fullName>
    </recommendedName>
</protein>
<evidence type="ECO:0000313" key="4">
    <source>
        <dbReference type="Proteomes" id="UP000244930"/>
    </source>
</evidence>
<dbReference type="KEGG" id="acom:CEW83_20225"/>
<name>A0A2U8GVH4_9RHOO</name>
<reference evidence="3 4" key="1">
    <citation type="submission" date="2017-06" db="EMBL/GenBank/DDBJ databases">
        <title>Azoarcus.</title>
        <authorList>
            <person name="Woo J.-H."/>
            <person name="Kim H.-S."/>
        </authorList>
    </citation>
    <scope>NUCLEOTIDE SEQUENCE [LARGE SCALE GENOMIC DNA]</scope>
    <source>
        <strain evidence="3 4">TSPY31</strain>
    </source>
</reference>
<dbReference type="AlphaFoldDB" id="A0A2U8GVH4"/>
<accession>A0A2U8GVH4</accession>
<dbReference type="Proteomes" id="UP000244930">
    <property type="component" value="Chromosome"/>
</dbReference>
<organism evidence="3 4">
    <name type="scientific">Parazoarcus communis</name>
    <dbReference type="NCBI Taxonomy" id="41977"/>
    <lineage>
        <taxon>Bacteria</taxon>
        <taxon>Pseudomonadati</taxon>
        <taxon>Pseudomonadota</taxon>
        <taxon>Betaproteobacteria</taxon>
        <taxon>Rhodocyclales</taxon>
        <taxon>Zoogloeaceae</taxon>
        <taxon>Parazoarcus</taxon>
    </lineage>
</organism>
<gene>
    <name evidence="3" type="ORF">CEW83_20225</name>
</gene>
<evidence type="ECO:0000313" key="3">
    <source>
        <dbReference type="EMBL" id="AWI77273.1"/>
    </source>
</evidence>
<dbReference type="Pfam" id="PF18974">
    <property type="entry name" value="DUF5710"/>
    <property type="match status" value="1"/>
</dbReference>
<feature type="domain" description="DUF5710" evidence="2">
    <location>
        <begin position="2"/>
        <end position="44"/>
    </location>
</feature>